<reference evidence="1" key="1">
    <citation type="submission" date="2020-10" db="EMBL/GenBank/DDBJ databases">
        <authorList>
            <person name="Kadnikov V."/>
            <person name="Beletsky A.V."/>
            <person name="Mardanov A.V."/>
            <person name="Karnachuk O.V."/>
            <person name="Ravin N.V."/>
        </authorList>
    </citation>
    <scope>NUCLEOTIDE SEQUENCE</scope>
    <source>
        <strain evidence="1">Bu02</strain>
    </source>
</reference>
<dbReference type="Gene3D" id="3.30.420.40">
    <property type="match status" value="1"/>
</dbReference>
<dbReference type="EMBL" id="CP062796">
    <property type="protein sequence ID" value="QUL98170.1"/>
    <property type="molecule type" value="Genomic_DNA"/>
</dbReference>
<dbReference type="Gene3D" id="3.30.1490.300">
    <property type="match status" value="1"/>
</dbReference>
<accession>A0AAT9LAS7</accession>
<name>A0AAT9LAS7_9FIRM</name>
<evidence type="ECO:0000313" key="1">
    <source>
        <dbReference type="EMBL" id="QUL98170.1"/>
    </source>
</evidence>
<protein>
    <recommendedName>
        <fullName evidence="2">SHS2 domain-containing protein</fullName>
    </recommendedName>
</protein>
<dbReference type="SUPFAM" id="SSF53067">
    <property type="entry name" value="Actin-like ATPase domain"/>
    <property type="match status" value="1"/>
</dbReference>
<reference evidence="1" key="2">
    <citation type="journal article" date="2023" name="Biology">
        <title>Prokaryotic Life Associated with Coal-Fire Gas Vents Revealed by Metagenomics.</title>
        <authorList>
            <person name="Kadnikov V.V."/>
            <person name="Mardanov A.V."/>
            <person name="Beletsky A.V."/>
            <person name="Karnachuk O.V."/>
            <person name="Ravin N.V."/>
        </authorList>
    </citation>
    <scope>NUCLEOTIDE SEQUENCE</scope>
    <source>
        <strain evidence="1">Bu02</strain>
    </source>
</reference>
<organism evidence="1">
    <name type="scientific">Candidatus Fermentithermobacillus carboniphilus</name>
    <dbReference type="NCBI Taxonomy" id="3085328"/>
    <lineage>
        <taxon>Bacteria</taxon>
        <taxon>Bacillati</taxon>
        <taxon>Bacillota</taxon>
        <taxon>Candidatus Fermentithermobacillia</taxon>
        <taxon>Candidatus Fermentithermobacillales</taxon>
        <taxon>Candidatus Fermentithermobacillaceae</taxon>
        <taxon>Candidatus Fermentithermobacillus</taxon>
    </lineage>
</organism>
<sequence length="334" mass="35761">MAARNEIYMGIDLSNPVRMVLVSGKPPCILATGIAETEFDPDDKASLIKLAGELKEFSRKYSRKPLCVVGLPPGDSILFSTALPPLDDKEVIEAIKHELTRMLPDKAAEMRATYQVWPDGLPSLPTARPSLEGRTYVVAAAESRSVAAIKTLIKTAGLALLAVEVPACAACRASWLAKNLNWGASIFGETKDTSTLRTTEQGSVSRPFGDLSLQISIVVSQDVRMYLGFGPYPWIMREIPLAGEEVHETASVLAGEIVRSVRFVRSGPGPTSAGVVTLIGKNPEVDMLAEVLRDRIGFVVDVWALPGVACPPDYGIAAGLAFRKGGCHGFGTGR</sequence>
<evidence type="ECO:0008006" key="2">
    <source>
        <dbReference type="Google" id="ProtNLM"/>
    </source>
</evidence>
<dbReference type="KEGG" id="fcz:IMF26_09015"/>
<dbReference type="AlphaFoldDB" id="A0AAT9LAS7"/>
<proteinExistence type="predicted"/>
<dbReference type="InterPro" id="IPR043129">
    <property type="entry name" value="ATPase_NBD"/>
</dbReference>
<gene>
    <name evidence="1" type="ORF">IMF26_09015</name>
</gene>